<feature type="domain" description="Exocyst complex subunit Exo70 C-terminal" evidence="4">
    <location>
        <begin position="202"/>
        <end position="576"/>
    </location>
</feature>
<keyword evidence="3" id="KW-0268">Exocytosis</keyword>
<reference evidence="5" key="1">
    <citation type="submission" date="2021-08" db="EMBL/GenBank/DDBJ databases">
        <title>WGS assembly of Ceratopteris richardii.</title>
        <authorList>
            <person name="Marchant D.B."/>
            <person name="Chen G."/>
            <person name="Jenkins J."/>
            <person name="Shu S."/>
            <person name="Leebens-Mack J."/>
            <person name="Grimwood J."/>
            <person name="Schmutz J."/>
            <person name="Soltis P."/>
            <person name="Soltis D."/>
            <person name="Chen Z.-H."/>
        </authorList>
    </citation>
    <scope>NUCLEOTIDE SEQUENCE</scope>
    <source>
        <strain evidence="5">Whitten #5841</strain>
        <tissue evidence="5">Leaf</tissue>
    </source>
</reference>
<accession>A0A8T2SZZ5</accession>
<gene>
    <name evidence="5" type="ORF">KP509_16G058700</name>
</gene>
<dbReference type="OMA" id="EICFAET"/>
<evidence type="ECO:0000256" key="1">
    <source>
        <dbReference type="ARBA" id="ARBA00006756"/>
    </source>
</evidence>
<protein>
    <recommendedName>
        <fullName evidence="3">Exocyst subunit Exo70 family protein</fullName>
    </recommendedName>
</protein>
<proteinExistence type="inferred from homology"/>
<evidence type="ECO:0000313" key="5">
    <source>
        <dbReference type="EMBL" id="KAH7388120.1"/>
    </source>
</evidence>
<dbReference type="EMBL" id="CM035421">
    <property type="protein sequence ID" value="KAH7388121.1"/>
    <property type="molecule type" value="Genomic_DNA"/>
</dbReference>
<comment type="similarity">
    <text evidence="1 3">Belongs to the EXO70 family.</text>
</comment>
<evidence type="ECO:0000313" key="6">
    <source>
        <dbReference type="Proteomes" id="UP000825935"/>
    </source>
</evidence>
<dbReference type="OrthoDB" id="1922221at2759"/>
<keyword evidence="2 3" id="KW-0813">Transport</keyword>
<dbReference type="GO" id="GO:0000145">
    <property type="term" value="C:exocyst"/>
    <property type="evidence" value="ECO:0007669"/>
    <property type="project" value="InterPro"/>
</dbReference>
<dbReference type="EMBL" id="CM035421">
    <property type="protein sequence ID" value="KAH7388120.1"/>
    <property type="molecule type" value="Genomic_DNA"/>
</dbReference>
<dbReference type="InterPro" id="IPR046364">
    <property type="entry name" value="Exo70_C"/>
</dbReference>
<dbReference type="Pfam" id="PF20669">
    <property type="entry name" value="Exo70_N"/>
    <property type="match status" value="1"/>
</dbReference>
<comment type="function">
    <text evidence="3">Component of the exocyst complex.</text>
</comment>
<dbReference type="AlphaFoldDB" id="A0A8T2SZZ5"/>
<keyword evidence="3" id="KW-0653">Protein transport</keyword>
<dbReference type="Pfam" id="PF03081">
    <property type="entry name" value="Exo70_C"/>
    <property type="match status" value="1"/>
</dbReference>
<dbReference type="PANTHER" id="PTHR12542">
    <property type="entry name" value="EXOCYST COMPLEX PROTEIN EXO70"/>
    <property type="match status" value="1"/>
</dbReference>
<sequence>MDLKENLRQALDKVGKVVTCSDGPPSDYLGAVESLLELLESIPMGVLDQDDQTLDEAQSLIQIAMSRMEGEFRQLLEDYSESVDPDWLFDPLANPSVVPLMETKTGQVMFTDSFEGEQEVPSKRPPLGPLFIDLLPSEVIPTLMNIAVCMVQSGYEMECCQAYIQVRKPILEESVSRLGMERFSIDDLQKMPREILEAEILRWMKALSVSVRILFPSEKQLCEKIFANRSLSENCFEQIGRGSMAQFLDFAEAVAIGRRSVEKLPRILEMYESLRDLLDNIESIFSGASCSKLRREASSVLCRLGESARGTFIEFATLIRKNTSRNALPGGTVHPLTRYVMNYLRLLLCFTNTLNEILGNRRENNCFMRADEGTNIRVPHDDGEGEHQDESLISTQVVHLIELLEINLDGKADLYRDSNLRNFFLMNNFQYIVQKVKDSEICRQLSDGWMRRHMGKVRQFHKSYLIGAWQKVIACLRDDGTHSGSEGGFSRGSSKSVLKDKFKQFNDTFEEVVKTQQSWIVSDPHLRADLRISIVELVVPAYRAFLTRYRSHLESEKNSDRVLKYSVEDLECILNDLFEEGSISHRRSSFS</sequence>
<dbReference type="GO" id="GO:0005546">
    <property type="term" value="F:phosphatidylinositol-4,5-bisphosphate binding"/>
    <property type="evidence" value="ECO:0007669"/>
    <property type="project" value="InterPro"/>
</dbReference>
<keyword evidence="6" id="KW-1185">Reference proteome</keyword>
<dbReference type="SUPFAM" id="SSF74788">
    <property type="entry name" value="Cullin repeat-like"/>
    <property type="match status" value="1"/>
</dbReference>
<evidence type="ECO:0000256" key="2">
    <source>
        <dbReference type="ARBA" id="ARBA00022448"/>
    </source>
</evidence>
<dbReference type="GO" id="GO:0015031">
    <property type="term" value="P:protein transport"/>
    <property type="evidence" value="ECO:0007669"/>
    <property type="project" value="UniProtKB-KW"/>
</dbReference>
<evidence type="ECO:0000259" key="4">
    <source>
        <dbReference type="Pfam" id="PF03081"/>
    </source>
</evidence>
<comment type="caution">
    <text evidence="5">The sequence shown here is derived from an EMBL/GenBank/DDBJ whole genome shotgun (WGS) entry which is preliminary data.</text>
</comment>
<dbReference type="Proteomes" id="UP000825935">
    <property type="component" value="Chromosome 16"/>
</dbReference>
<organism evidence="5 6">
    <name type="scientific">Ceratopteris richardii</name>
    <name type="common">Triangle waterfern</name>
    <dbReference type="NCBI Taxonomy" id="49495"/>
    <lineage>
        <taxon>Eukaryota</taxon>
        <taxon>Viridiplantae</taxon>
        <taxon>Streptophyta</taxon>
        <taxon>Embryophyta</taxon>
        <taxon>Tracheophyta</taxon>
        <taxon>Polypodiopsida</taxon>
        <taxon>Polypodiidae</taxon>
        <taxon>Polypodiales</taxon>
        <taxon>Pteridineae</taxon>
        <taxon>Pteridaceae</taxon>
        <taxon>Parkerioideae</taxon>
        <taxon>Ceratopteris</taxon>
    </lineage>
</organism>
<dbReference type="GO" id="GO:0006887">
    <property type="term" value="P:exocytosis"/>
    <property type="evidence" value="ECO:0007669"/>
    <property type="project" value="UniProtKB-KW"/>
</dbReference>
<dbReference type="PANTHER" id="PTHR12542:SF96">
    <property type="entry name" value="EXOCYST COMPLEX COMPONENT EXO70B1"/>
    <property type="match status" value="1"/>
</dbReference>
<evidence type="ECO:0000256" key="3">
    <source>
        <dbReference type="RuleBase" id="RU365026"/>
    </source>
</evidence>
<name>A0A8T2SZZ5_CERRI</name>
<dbReference type="InterPro" id="IPR016159">
    <property type="entry name" value="Cullin_repeat-like_dom_sf"/>
</dbReference>
<dbReference type="Gene3D" id="1.20.1280.170">
    <property type="entry name" value="Exocyst complex component Exo70"/>
    <property type="match status" value="1"/>
</dbReference>
<dbReference type="InterPro" id="IPR004140">
    <property type="entry name" value="Exo70"/>
</dbReference>